<dbReference type="AlphaFoldDB" id="A0A7C8MY09"/>
<dbReference type="GO" id="GO:0016491">
    <property type="term" value="F:oxidoreductase activity"/>
    <property type="evidence" value="ECO:0007669"/>
    <property type="project" value="UniProtKB-KW"/>
</dbReference>
<proteinExistence type="inferred from homology"/>
<dbReference type="Pfam" id="PF11807">
    <property type="entry name" value="UstYa"/>
    <property type="match status" value="1"/>
</dbReference>
<dbReference type="EMBL" id="WUBL01000014">
    <property type="protein sequence ID" value="KAF2971273.1"/>
    <property type="molecule type" value="Genomic_DNA"/>
</dbReference>
<dbReference type="Proteomes" id="UP000481858">
    <property type="component" value="Unassembled WGS sequence"/>
</dbReference>
<dbReference type="InParanoid" id="A0A7C8MY09"/>
<dbReference type="OrthoDB" id="3687641at2759"/>
<comment type="similarity">
    <text evidence="3">Belongs to the ustYa family.</text>
</comment>
<comment type="caution">
    <text evidence="5">The sequence shown here is derived from an EMBL/GenBank/DDBJ whole genome shotgun (WGS) entry which is preliminary data.</text>
</comment>
<sequence length="344" mass="39046">MGDFIAVLNRLRTNVSCGHGDRDDHSLHAVFGGDLSYMSVDHKYDHLWEDLGAKDLIVKLPDEKHNGELRPGSISMFHQLHCLSSLRHAIQQAREGEDPGLDWQDNDHWPHCMDYLRKTLLCWADDLVERQFVFDNGTVSSFIDGAQDHPQANQLIKINHTTHNQPRENHSHPTMSSETPTTPSTAIPWETLESYLEAFKVPEEPLSLADVKPAMQKIAHEARYSDVFDGVDEDLFTGLFDAGRITADELDDLFATFDERAEMREQATLVLSLLEEVKGNSEPTAELREKADELHQVFALQVLHAEWLVLLTIWSAFLEPDVIPQLIADARRFPETPLVVDDIL</sequence>
<dbReference type="GO" id="GO:0043386">
    <property type="term" value="P:mycotoxin biosynthetic process"/>
    <property type="evidence" value="ECO:0007669"/>
    <property type="project" value="InterPro"/>
</dbReference>
<reference evidence="5 6" key="1">
    <citation type="submission" date="2019-12" db="EMBL/GenBank/DDBJ databases">
        <title>Draft genome sequence of the ascomycete Xylaria multiplex DSM 110363.</title>
        <authorList>
            <person name="Buettner E."/>
            <person name="Kellner H."/>
        </authorList>
    </citation>
    <scope>NUCLEOTIDE SEQUENCE [LARGE SCALE GENOMIC DNA]</scope>
    <source>
        <strain evidence="5 6">DSM 110363</strain>
    </source>
</reference>
<evidence type="ECO:0000313" key="6">
    <source>
        <dbReference type="Proteomes" id="UP000481858"/>
    </source>
</evidence>
<dbReference type="PANTHER" id="PTHR33365:SF11">
    <property type="entry name" value="TAT PATHWAY SIGNAL SEQUENCE"/>
    <property type="match status" value="1"/>
</dbReference>
<name>A0A7C8MY09_9PEZI</name>
<keyword evidence="6" id="KW-1185">Reference proteome</keyword>
<protein>
    <submittedName>
        <fullName evidence="5">Uncharacterized protein</fullName>
    </submittedName>
</protein>
<organism evidence="5 6">
    <name type="scientific">Xylaria multiplex</name>
    <dbReference type="NCBI Taxonomy" id="323545"/>
    <lineage>
        <taxon>Eukaryota</taxon>
        <taxon>Fungi</taxon>
        <taxon>Dikarya</taxon>
        <taxon>Ascomycota</taxon>
        <taxon>Pezizomycotina</taxon>
        <taxon>Sordariomycetes</taxon>
        <taxon>Xylariomycetidae</taxon>
        <taxon>Xylariales</taxon>
        <taxon>Xylariaceae</taxon>
        <taxon>Xylaria</taxon>
    </lineage>
</organism>
<accession>A0A7C8MY09</accession>
<evidence type="ECO:0000256" key="4">
    <source>
        <dbReference type="SAM" id="MobiDB-lite"/>
    </source>
</evidence>
<feature type="region of interest" description="Disordered" evidence="4">
    <location>
        <begin position="163"/>
        <end position="183"/>
    </location>
</feature>
<dbReference type="PANTHER" id="PTHR33365">
    <property type="entry name" value="YALI0B05434P"/>
    <property type="match status" value="1"/>
</dbReference>
<feature type="compositionally biased region" description="Low complexity" evidence="4">
    <location>
        <begin position="172"/>
        <end position="183"/>
    </location>
</feature>
<evidence type="ECO:0000256" key="2">
    <source>
        <dbReference type="ARBA" id="ARBA00023002"/>
    </source>
</evidence>
<gene>
    <name evidence="5" type="ORF">GQX73_g2248</name>
</gene>
<keyword evidence="2" id="KW-0560">Oxidoreductase</keyword>
<evidence type="ECO:0000256" key="3">
    <source>
        <dbReference type="ARBA" id="ARBA00035112"/>
    </source>
</evidence>
<comment type="pathway">
    <text evidence="1">Mycotoxin biosynthesis.</text>
</comment>
<dbReference type="InterPro" id="IPR021765">
    <property type="entry name" value="UstYa-like"/>
</dbReference>
<evidence type="ECO:0000313" key="5">
    <source>
        <dbReference type="EMBL" id="KAF2971273.1"/>
    </source>
</evidence>
<evidence type="ECO:0000256" key="1">
    <source>
        <dbReference type="ARBA" id="ARBA00004685"/>
    </source>
</evidence>